<organism evidence="1">
    <name type="scientific">Vibrio alginolyticus</name>
    <dbReference type="NCBI Taxonomy" id="663"/>
    <lineage>
        <taxon>Bacteria</taxon>
        <taxon>Pseudomonadati</taxon>
        <taxon>Pseudomonadota</taxon>
        <taxon>Gammaproteobacteria</taxon>
        <taxon>Vibrionales</taxon>
        <taxon>Vibrionaceae</taxon>
        <taxon>Vibrio</taxon>
    </lineage>
</organism>
<dbReference type="AlphaFoldDB" id="A0A0N6WZL0"/>
<name>A0A0N6WZL0_VIBAL</name>
<reference evidence="1" key="1">
    <citation type="journal article" date="2016" name="BMC Microbiol.">
        <title>Comparative genomic analysis of six new-found integrative conjugative elements (ICEs) in Vibrio alginolyticus.</title>
        <authorList>
            <person name="Luo P."/>
            <person name="He X."/>
            <person name="Wang Y."/>
            <person name="Liu Q."/>
            <person name="Hu C."/>
        </authorList>
    </citation>
    <scope>NUCLEOTIDE SEQUENCE</scope>
    <source>
        <strain evidence="1">HN396</strain>
    </source>
</reference>
<proteinExistence type="predicted"/>
<evidence type="ECO:0000313" key="1">
    <source>
        <dbReference type="EMBL" id="ALF35078.1"/>
    </source>
</evidence>
<protein>
    <submittedName>
        <fullName evidence="1">Uncharacterized protein</fullName>
    </submittedName>
</protein>
<accession>A0A0N6WZL0</accession>
<sequence>MAEGARLESVYTATYREFESLTHRHFLKKDVLERLFLRL</sequence>
<dbReference type="EMBL" id="KT072770">
    <property type="protein sequence ID" value="ALF35078.1"/>
    <property type="molecule type" value="Genomic_DNA"/>
</dbReference>
<gene>
    <name evidence="1" type="ORF">ICEValHN396_001</name>
</gene>